<keyword evidence="3" id="KW-1185">Reference proteome</keyword>
<feature type="coiled-coil region" evidence="1">
    <location>
        <begin position="229"/>
        <end position="263"/>
    </location>
</feature>
<proteinExistence type="predicted"/>
<evidence type="ECO:0000313" key="3">
    <source>
        <dbReference type="Proteomes" id="UP001057375"/>
    </source>
</evidence>
<feature type="coiled-coil region" evidence="1">
    <location>
        <begin position="2"/>
        <end position="29"/>
    </location>
</feature>
<keyword evidence="1" id="KW-0175">Coiled coil</keyword>
<reference evidence="2" key="1">
    <citation type="submission" date="2022-03" db="EMBL/GenBank/DDBJ databases">
        <title>Draft genome sequence of Aduncisulcus paluster, a free-living microaerophilic Fornicata.</title>
        <authorList>
            <person name="Yuyama I."/>
            <person name="Kume K."/>
            <person name="Tamura T."/>
            <person name="Inagaki Y."/>
            <person name="Hashimoto T."/>
        </authorList>
    </citation>
    <scope>NUCLEOTIDE SEQUENCE</scope>
    <source>
        <strain evidence="2">NY0171</strain>
    </source>
</reference>
<gene>
    <name evidence="2" type="ORF">ADUPG1_009435</name>
</gene>
<evidence type="ECO:0000313" key="2">
    <source>
        <dbReference type="EMBL" id="GKT36473.1"/>
    </source>
</evidence>
<evidence type="ECO:0000256" key="1">
    <source>
        <dbReference type="SAM" id="Coils"/>
    </source>
</evidence>
<name>A0ABQ5KVJ5_9EUKA</name>
<accession>A0ABQ5KVJ5</accession>
<dbReference type="EMBL" id="BQXS01011236">
    <property type="protein sequence ID" value="GKT36473.1"/>
    <property type="molecule type" value="Genomic_DNA"/>
</dbReference>
<sequence length="284" mass="31589">MEDGLIERFDKLKAENELLEKQIRDSLRSLHKTTDELLSQATPEVISGISGSIDSSPRPGDALGVSTASQSHIDSTISDSIAITSKSLTQVYENPMLSLVFDPSLLSKMYSLQQRVFRGLSFADEQAARHNRNLLACHTAHSNILAMLQAMDDEGVAMLEEEVAKRSSEIEKLESSITSLKISNKDFSTAISALREEETKQCLRLAALRERLGTVIMSVSDSEAETSLRENIQQEIERIGAECKAIDDENKELKMALHKTQKELQDVIISLQKQDEALRIGEEK</sequence>
<dbReference type="Proteomes" id="UP001057375">
    <property type="component" value="Unassembled WGS sequence"/>
</dbReference>
<organism evidence="2 3">
    <name type="scientific">Aduncisulcus paluster</name>
    <dbReference type="NCBI Taxonomy" id="2918883"/>
    <lineage>
        <taxon>Eukaryota</taxon>
        <taxon>Metamonada</taxon>
        <taxon>Carpediemonas-like organisms</taxon>
        <taxon>Aduncisulcus</taxon>
    </lineage>
</organism>
<protein>
    <submittedName>
        <fullName evidence="2">Uncharacterized protein</fullName>
    </submittedName>
</protein>
<comment type="caution">
    <text evidence="2">The sequence shown here is derived from an EMBL/GenBank/DDBJ whole genome shotgun (WGS) entry which is preliminary data.</text>
</comment>